<feature type="region of interest" description="Disordered" evidence="2">
    <location>
        <begin position="121"/>
        <end position="217"/>
    </location>
</feature>
<dbReference type="KEGG" id="cput:CONPUDRAFT_164114"/>
<sequence length="463" mass="50764">MPPSNVNRLKPSQQSPIEPKSPLLPIFATVDDELRDLRRTQAQGQEEDLRYALDRVIKRVEELSSLLKTAYKTQAELEASLSVAKSNLTLVISNNEMLEEALRREQPVSAKDVGWRRWSAREAQNQEQRNSEERTRSLDCGSTTSTENGESPQPPSTVPINGKPGTTSPVLSPAPSTSEGRFFKFRFNGGSKSPLPPHPSHLTSPSLPSLVSSTREKEFEDLQEQLEKERKAHKASVDEKSALEAELESLSQALFEEANKMVATERIKRAETEEELQEIRLEKDALRRALRLIEDENGQLRSASVTAIENTMAGPSSGVLSDGTDLPSVGWHSRSSSRVALKSPLHSRTNSMQAVKDHVLDQASDVTVEIAQSPGSPSPTRDHLVDFSLEPAPKPSSRGVSLEDTESFKSLDSPLEPASDTDQATSGFDSPTVVQPPPEAEELSPWADAPSSPPPRQQAATFT</sequence>
<feature type="compositionally biased region" description="Polar residues" evidence="2">
    <location>
        <begin position="420"/>
        <end position="433"/>
    </location>
</feature>
<dbReference type="RefSeq" id="XP_007766960.1">
    <property type="nucleotide sequence ID" value="XM_007768770.1"/>
</dbReference>
<dbReference type="Proteomes" id="UP000053558">
    <property type="component" value="Unassembled WGS sequence"/>
</dbReference>
<feature type="compositionally biased region" description="Polar residues" evidence="2">
    <location>
        <begin position="164"/>
        <end position="179"/>
    </location>
</feature>
<dbReference type="GO" id="GO:0051286">
    <property type="term" value="C:cell tip"/>
    <property type="evidence" value="ECO:0007669"/>
    <property type="project" value="TreeGrafter"/>
</dbReference>
<dbReference type="PANTHER" id="PTHR14430">
    <property type="entry name" value="RABIN3-RELATED"/>
    <property type="match status" value="1"/>
</dbReference>
<dbReference type="OrthoDB" id="5560525at2759"/>
<proteinExistence type="predicted"/>
<evidence type="ECO:0000259" key="3">
    <source>
        <dbReference type="Pfam" id="PF06428"/>
    </source>
</evidence>
<evidence type="ECO:0000313" key="4">
    <source>
        <dbReference type="EMBL" id="EIW83113.1"/>
    </source>
</evidence>
<evidence type="ECO:0000256" key="1">
    <source>
        <dbReference type="ARBA" id="ARBA00023054"/>
    </source>
</evidence>
<protein>
    <recommendedName>
        <fullName evidence="3">GDP/GTP exchange factor Sec2 N-terminal domain-containing protein</fullName>
    </recommendedName>
</protein>
<feature type="compositionally biased region" description="Low complexity" evidence="2">
    <location>
        <begin position="200"/>
        <end position="213"/>
    </location>
</feature>
<dbReference type="GO" id="GO:0070319">
    <property type="term" value="C:Golgi to plasma membrane transport vesicle"/>
    <property type="evidence" value="ECO:0007669"/>
    <property type="project" value="TreeGrafter"/>
</dbReference>
<gene>
    <name evidence="4" type="ORF">CONPUDRAFT_164114</name>
</gene>
<accession>A0A5M3MVF6</accession>
<dbReference type="InterPro" id="IPR040351">
    <property type="entry name" value="RAB3IL/RAB3IP/Sec2"/>
</dbReference>
<dbReference type="GeneID" id="19205058"/>
<dbReference type="AlphaFoldDB" id="A0A5M3MVF6"/>
<dbReference type="InterPro" id="IPR009449">
    <property type="entry name" value="Sec2_N"/>
</dbReference>
<dbReference type="PANTHER" id="PTHR14430:SF0">
    <property type="entry name" value="SEC2P DOMAIN-CONTAINING PROTEIN"/>
    <property type="match status" value="1"/>
</dbReference>
<dbReference type="OMA" id="TAIENTM"/>
<organism evidence="4 5">
    <name type="scientific">Coniophora puteana (strain RWD-64-598)</name>
    <name type="common">Brown rot fungus</name>
    <dbReference type="NCBI Taxonomy" id="741705"/>
    <lineage>
        <taxon>Eukaryota</taxon>
        <taxon>Fungi</taxon>
        <taxon>Dikarya</taxon>
        <taxon>Basidiomycota</taxon>
        <taxon>Agaricomycotina</taxon>
        <taxon>Agaricomycetes</taxon>
        <taxon>Agaricomycetidae</taxon>
        <taxon>Boletales</taxon>
        <taxon>Coniophorineae</taxon>
        <taxon>Coniophoraceae</taxon>
        <taxon>Coniophora</taxon>
    </lineage>
</organism>
<dbReference type="Gene3D" id="6.10.140.910">
    <property type="match status" value="1"/>
</dbReference>
<dbReference type="GO" id="GO:0006887">
    <property type="term" value="P:exocytosis"/>
    <property type="evidence" value="ECO:0007669"/>
    <property type="project" value="TreeGrafter"/>
</dbReference>
<dbReference type="Pfam" id="PF06428">
    <property type="entry name" value="Sec2p"/>
    <property type="match status" value="1"/>
</dbReference>
<keyword evidence="1" id="KW-0175">Coiled coil</keyword>
<reference evidence="5" key="1">
    <citation type="journal article" date="2012" name="Science">
        <title>The Paleozoic origin of enzymatic lignin decomposition reconstructed from 31 fungal genomes.</title>
        <authorList>
            <person name="Floudas D."/>
            <person name="Binder M."/>
            <person name="Riley R."/>
            <person name="Barry K."/>
            <person name="Blanchette R.A."/>
            <person name="Henrissat B."/>
            <person name="Martinez A.T."/>
            <person name="Otillar R."/>
            <person name="Spatafora J.W."/>
            <person name="Yadav J.S."/>
            <person name="Aerts A."/>
            <person name="Benoit I."/>
            <person name="Boyd A."/>
            <person name="Carlson A."/>
            <person name="Copeland A."/>
            <person name="Coutinho P.M."/>
            <person name="de Vries R.P."/>
            <person name="Ferreira P."/>
            <person name="Findley K."/>
            <person name="Foster B."/>
            <person name="Gaskell J."/>
            <person name="Glotzer D."/>
            <person name="Gorecki P."/>
            <person name="Heitman J."/>
            <person name="Hesse C."/>
            <person name="Hori C."/>
            <person name="Igarashi K."/>
            <person name="Jurgens J.A."/>
            <person name="Kallen N."/>
            <person name="Kersten P."/>
            <person name="Kohler A."/>
            <person name="Kuees U."/>
            <person name="Kumar T.K.A."/>
            <person name="Kuo A."/>
            <person name="LaButti K."/>
            <person name="Larrondo L.F."/>
            <person name="Lindquist E."/>
            <person name="Ling A."/>
            <person name="Lombard V."/>
            <person name="Lucas S."/>
            <person name="Lundell T."/>
            <person name="Martin R."/>
            <person name="McLaughlin D.J."/>
            <person name="Morgenstern I."/>
            <person name="Morin E."/>
            <person name="Murat C."/>
            <person name="Nagy L.G."/>
            <person name="Nolan M."/>
            <person name="Ohm R.A."/>
            <person name="Patyshakuliyeva A."/>
            <person name="Rokas A."/>
            <person name="Ruiz-Duenas F.J."/>
            <person name="Sabat G."/>
            <person name="Salamov A."/>
            <person name="Samejima M."/>
            <person name="Schmutz J."/>
            <person name="Slot J.C."/>
            <person name="St John F."/>
            <person name="Stenlid J."/>
            <person name="Sun H."/>
            <person name="Sun S."/>
            <person name="Syed K."/>
            <person name="Tsang A."/>
            <person name="Wiebenga A."/>
            <person name="Young D."/>
            <person name="Pisabarro A."/>
            <person name="Eastwood D.C."/>
            <person name="Martin F."/>
            <person name="Cullen D."/>
            <person name="Grigoriev I.V."/>
            <person name="Hibbett D.S."/>
        </authorList>
    </citation>
    <scope>NUCLEOTIDE SEQUENCE [LARGE SCALE GENOMIC DNA]</scope>
    <source>
        <strain evidence="5">RWD-64-598 SS2</strain>
    </source>
</reference>
<feature type="region of interest" description="Disordered" evidence="2">
    <location>
        <begin position="1"/>
        <end position="21"/>
    </location>
</feature>
<comment type="caution">
    <text evidence="4">The sequence shown here is derived from an EMBL/GenBank/DDBJ whole genome shotgun (WGS) entry which is preliminary data.</text>
</comment>
<feature type="domain" description="GDP/GTP exchange factor Sec2 N-terminal" evidence="3">
    <location>
        <begin position="213"/>
        <end position="301"/>
    </location>
</feature>
<feature type="region of interest" description="Disordered" evidence="2">
    <location>
        <begin position="329"/>
        <end position="349"/>
    </location>
</feature>
<feature type="region of interest" description="Disordered" evidence="2">
    <location>
        <begin position="369"/>
        <end position="463"/>
    </location>
</feature>
<dbReference type="GO" id="GO:0005085">
    <property type="term" value="F:guanyl-nucleotide exchange factor activity"/>
    <property type="evidence" value="ECO:0007669"/>
    <property type="project" value="InterPro"/>
</dbReference>
<dbReference type="EMBL" id="JH711576">
    <property type="protein sequence ID" value="EIW83113.1"/>
    <property type="molecule type" value="Genomic_DNA"/>
</dbReference>
<dbReference type="SUPFAM" id="SSF144284">
    <property type="entry name" value="Sec2 N-terminal region"/>
    <property type="match status" value="1"/>
</dbReference>
<keyword evidence="5" id="KW-1185">Reference proteome</keyword>
<feature type="compositionally biased region" description="Polar residues" evidence="2">
    <location>
        <begin position="1"/>
        <end position="16"/>
    </location>
</feature>
<name>A0A5M3MVF6_CONPW</name>
<feature type="compositionally biased region" description="Polar residues" evidence="2">
    <location>
        <begin position="140"/>
        <end position="151"/>
    </location>
</feature>
<evidence type="ECO:0000313" key="5">
    <source>
        <dbReference type="Proteomes" id="UP000053558"/>
    </source>
</evidence>
<evidence type="ECO:0000256" key="2">
    <source>
        <dbReference type="SAM" id="MobiDB-lite"/>
    </source>
</evidence>